<organism evidence="3 4">
    <name type="scientific">Podospora australis</name>
    <dbReference type="NCBI Taxonomy" id="1536484"/>
    <lineage>
        <taxon>Eukaryota</taxon>
        <taxon>Fungi</taxon>
        <taxon>Dikarya</taxon>
        <taxon>Ascomycota</taxon>
        <taxon>Pezizomycotina</taxon>
        <taxon>Sordariomycetes</taxon>
        <taxon>Sordariomycetidae</taxon>
        <taxon>Sordariales</taxon>
        <taxon>Podosporaceae</taxon>
        <taxon>Podospora</taxon>
    </lineage>
</organism>
<evidence type="ECO:0000313" key="4">
    <source>
        <dbReference type="Proteomes" id="UP001302126"/>
    </source>
</evidence>
<feature type="coiled-coil region" evidence="1">
    <location>
        <begin position="4"/>
        <end position="31"/>
    </location>
</feature>
<accession>A0AAN6WSP1</accession>
<evidence type="ECO:0000256" key="1">
    <source>
        <dbReference type="SAM" id="Coils"/>
    </source>
</evidence>
<dbReference type="EMBL" id="MU864404">
    <property type="protein sequence ID" value="KAK4187379.1"/>
    <property type="molecule type" value="Genomic_DNA"/>
</dbReference>
<evidence type="ECO:0000313" key="3">
    <source>
        <dbReference type="EMBL" id="KAK4187379.1"/>
    </source>
</evidence>
<gene>
    <name evidence="3" type="ORF">QBC35DRAFT_235025</name>
</gene>
<proteinExistence type="predicted"/>
<feature type="region of interest" description="Disordered" evidence="2">
    <location>
        <begin position="320"/>
        <end position="349"/>
    </location>
</feature>
<comment type="caution">
    <text evidence="3">The sequence shown here is derived from an EMBL/GenBank/DDBJ whole genome shotgun (WGS) entry which is preliminary data.</text>
</comment>
<keyword evidence="1" id="KW-0175">Coiled coil</keyword>
<reference evidence="3" key="1">
    <citation type="journal article" date="2023" name="Mol. Phylogenet. Evol.">
        <title>Genome-scale phylogeny and comparative genomics of the fungal order Sordariales.</title>
        <authorList>
            <person name="Hensen N."/>
            <person name="Bonometti L."/>
            <person name="Westerberg I."/>
            <person name="Brannstrom I.O."/>
            <person name="Guillou S."/>
            <person name="Cros-Aarteil S."/>
            <person name="Calhoun S."/>
            <person name="Haridas S."/>
            <person name="Kuo A."/>
            <person name="Mondo S."/>
            <person name="Pangilinan J."/>
            <person name="Riley R."/>
            <person name="LaButti K."/>
            <person name="Andreopoulos B."/>
            <person name="Lipzen A."/>
            <person name="Chen C."/>
            <person name="Yan M."/>
            <person name="Daum C."/>
            <person name="Ng V."/>
            <person name="Clum A."/>
            <person name="Steindorff A."/>
            <person name="Ohm R.A."/>
            <person name="Martin F."/>
            <person name="Silar P."/>
            <person name="Natvig D.O."/>
            <person name="Lalanne C."/>
            <person name="Gautier V."/>
            <person name="Ament-Velasquez S.L."/>
            <person name="Kruys A."/>
            <person name="Hutchinson M.I."/>
            <person name="Powell A.J."/>
            <person name="Barry K."/>
            <person name="Miller A.N."/>
            <person name="Grigoriev I.V."/>
            <person name="Debuchy R."/>
            <person name="Gladieux P."/>
            <person name="Hiltunen Thoren M."/>
            <person name="Johannesson H."/>
        </authorList>
    </citation>
    <scope>NUCLEOTIDE SEQUENCE</scope>
    <source>
        <strain evidence="3">PSN309</strain>
    </source>
</reference>
<evidence type="ECO:0000256" key="2">
    <source>
        <dbReference type="SAM" id="MobiDB-lite"/>
    </source>
</evidence>
<protein>
    <submittedName>
        <fullName evidence="3">Uncharacterized protein</fullName>
    </submittedName>
</protein>
<dbReference type="AlphaFoldDB" id="A0AAN6WSP1"/>
<dbReference type="Proteomes" id="UP001302126">
    <property type="component" value="Unassembled WGS sequence"/>
</dbReference>
<name>A0AAN6WSP1_9PEZI</name>
<keyword evidence="4" id="KW-1185">Reference proteome</keyword>
<reference evidence="3" key="2">
    <citation type="submission" date="2023-05" db="EMBL/GenBank/DDBJ databases">
        <authorList>
            <consortium name="Lawrence Berkeley National Laboratory"/>
            <person name="Steindorff A."/>
            <person name="Hensen N."/>
            <person name="Bonometti L."/>
            <person name="Westerberg I."/>
            <person name="Brannstrom I.O."/>
            <person name="Guillou S."/>
            <person name="Cros-Aarteil S."/>
            <person name="Calhoun S."/>
            <person name="Haridas S."/>
            <person name="Kuo A."/>
            <person name="Mondo S."/>
            <person name="Pangilinan J."/>
            <person name="Riley R."/>
            <person name="Labutti K."/>
            <person name="Andreopoulos B."/>
            <person name="Lipzen A."/>
            <person name="Chen C."/>
            <person name="Yanf M."/>
            <person name="Daum C."/>
            <person name="Ng V."/>
            <person name="Clum A."/>
            <person name="Ohm R."/>
            <person name="Martin F."/>
            <person name="Silar P."/>
            <person name="Natvig D."/>
            <person name="Lalanne C."/>
            <person name="Gautier V."/>
            <person name="Ament-Velasquez S.L."/>
            <person name="Kruys A."/>
            <person name="Hutchinson M.I."/>
            <person name="Powell A.J."/>
            <person name="Barry K."/>
            <person name="Miller A.N."/>
            <person name="Grigoriev I.V."/>
            <person name="Debuchy R."/>
            <person name="Gladieux P."/>
            <person name="Thoren M.H."/>
            <person name="Johannesson H."/>
        </authorList>
    </citation>
    <scope>NUCLEOTIDE SEQUENCE</scope>
    <source>
        <strain evidence="3">PSN309</strain>
    </source>
</reference>
<sequence>MSANNEEDHVRQALQQRLLEVEEKLARLGDHVTTLTDEQLESLFIRGGEPLDIDGTLIDIGPRFFEPAIPPDGLAEFRQAVESHWCFTNQWDGTTENDTWKPNCHYLNGKDKFGYEEFFEKHPGKFPPCWDPVGCAQDREQWILEVLLSCRVHRDNILGTGVEHLWEDIETSSFDGWVDGYLPGFARLGPDPYKYQYWSKHAFANMKEEQPWKPHVAATVYERKVPEEGEVLRSEIATAMALLRWQFHRKDFRKHHTLPSLVFSFHHDKYCRITQFHFDGQRVILRPSRRLNLATDEPTDEAYHILRWLMTNPLGDTALREQPKEEEEEKELDWNLDHDPASFPLKVQG</sequence>